<name>A0ACB8CTQ7_DERSI</name>
<keyword evidence="2" id="KW-1185">Reference proteome</keyword>
<evidence type="ECO:0000313" key="2">
    <source>
        <dbReference type="Proteomes" id="UP000821865"/>
    </source>
</evidence>
<protein>
    <submittedName>
        <fullName evidence="1">Uncharacterized protein</fullName>
    </submittedName>
</protein>
<sequence length="215" mass="23064">MGVRVNDRIFCVEAAHYSSSLLVLKPLPLLFKGVADTAVMFFNHTTPAEVPVALLVEVVSCGAYTTPSPDDTSSGRRTGTECLGKTLCTSLMDEFHLAEGIVISANQAAKILNNKKATLVCKDTVQAIWGTDVLVNRSVSGVAAPKLRAAGELPKQPLTPTKLNVVTATVRYWGQLKGEDVTTAVASITKLLSEKIQDVRKSSKRLALAKENHSM</sequence>
<proteinExistence type="predicted"/>
<organism evidence="1 2">
    <name type="scientific">Dermacentor silvarum</name>
    <name type="common">Tick</name>
    <dbReference type="NCBI Taxonomy" id="543639"/>
    <lineage>
        <taxon>Eukaryota</taxon>
        <taxon>Metazoa</taxon>
        <taxon>Ecdysozoa</taxon>
        <taxon>Arthropoda</taxon>
        <taxon>Chelicerata</taxon>
        <taxon>Arachnida</taxon>
        <taxon>Acari</taxon>
        <taxon>Parasitiformes</taxon>
        <taxon>Ixodida</taxon>
        <taxon>Ixodoidea</taxon>
        <taxon>Ixodidae</taxon>
        <taxon>Rhipicephalinae</taxon>
        <taxon>Dermacentor</taxon>
    </lineage>
</organism>
<dbReference type="Proteomes" id="UP000821865">
    <property type="component" value="Chromosome 5"/>
</dbReference>
<evidence type="ECO:0000313" key="1">
    <source>
        <dbReference type="EMBL" id="KAH7950288.1"/>
    </source>
</evidence>
<accession>A0ACB8CTQ7</accession>
<dbReference type="EMBL" id="CM023474">
    <property type="protein sequence ID" value="KAH7950288.1"/>
    <property type="molecule type" value="Genomic_DNA"/>
</dbReference>
<reference evidence="1" key="1">
    <citation type="submission" date="2020-05" db="EMBL/GenBank/DDBJ databases">
        <title>Large-scale comparative analyses of tick genomes elucidate their genetic diversity and vector capacities.</title>
        <authorList>
            <person name="Jia N."/>
            <person name="Wang J."/>
            <person name="Shi W."/>
            <person name="Du L."/>
            <person name="Sun Y."/>
            <person name="Zhan W."/>
            <person name="Jiang J."/>
            <person name="Wang Q."/>
            <person name="Zhang B."/>
            <person name="Ji P."/>
            <person name="Sakyi L.B."/>
            <person name="Cui X."/>
            <person name="Yuan T."/>
            <person name="Jiang B."/>
            <person name="Yang W."/>
            <person name="Lam T.T.-Y."/>
            <person name="Chang Q."/>
            <person name="Ding S."/>
            <person name="Wang X."/>
            <person name="Zhu J."/>
            <person name="Ruan X."/>
            <person name="Zhao L."/>
            <person name="Wei J."/>
            <person name="Que T."/>
            <person name="Du C."/>
            <person name="Cheng J."/>
            <person name="Dai P."/>
            <person name="Han X."/>
            <person name="Huang E."/>
            <person name="Gao Y."/>
            <person name="Liu J."/>
            <person name="Shao H."/>
            <person name="Ye R."/>
            <person name="Li L."/>
            <person name="Wei W."/>
            <person name="Wang X."/>
            <person name="Wang C."/>
            <person name="Yang T."/>
            <person name="Huo Q."/>
            <person name="Li W."/>
            <person name="Guo W."/>
            <person name="Chen H."/>
            <person name="Zhou L."/>
            <person name="Ni X."/>
            <person name="Tian J."/>
            <person name="Zhou Y."/>
            <person name="Sheng Y."/>
            <person name="Liu T."/>
            <person name="Pan Y."/>
            <person name="Xia L."/>
            <person name="Li J."/>
            <person name="Zhao F."/>
            <person name="Cao W."/>
        </authorList>
    </citation>
    <scope>NUCLEOTIDE SEQUENCE</scope>
    <source>
        <strain evidence="1">Dsil-2018</strain>
    </source>
</reference>
<gene>
    <name evidence="1" type="ORF">HPB49_021852</name>
</gene>
<comment type="caution">
    <text evidence="1">The sequence shown here is derived from an EMBL/GenBank/DDBJ whole genome shotgun (WGS) entry which is preliminary data.</text>
</comment>